<dbReference type="STRING" id="1760988.SAMN02949497_4303"/>
<dbReference type="InterPro" id="IPR006315">
    <property type="entry name" value="OM_autotransptr_brl_dom"/>
</dbReference>
<dbReference type="Gene3D" id="2.40.128.130">
    <property type="entry name" value="Autotransporter beta-domain"/>
    <property type="match status" value="1"/>
</dbReference>
<proteinExistence type="predicted"/>
<feature type="chain" id="PRO_5012079817" evidence="2">
    <location>
        <begin position="26"/>
        <end position="400"/>
    </location>
</feature>
<dbReference type="AlphaFoldDB" id="A0A1Y6D1S1"/>
<feature type="region of interest" description="Disordered" evidence="1">
    <location>
        <begin position="94"/>
        <end position="117"/>
    </location>
</feature>
<feature type="signal peptide" evidence="2">
    <location>
        <begin position="1"/>
        <end position="25"/>
    </location>
</feature>
<dbReference type="Pfam" id="PF03797">
    <property type="entry name" value="Autotransporter"/>
    <property type="match status" value="1"/>
</dbReference>
<dbReference type="InterPro" id="IPR005546">
    <property type="entry name" value="Autotransporte_beta"/>
</dbReference>
<accession>A0A1Y6D1S1</accession>
<keyword evidence="2" id="KW-0732">Signal</keyword>
<dbReference type="InterPro" id="IPR036709">
    <property type="entry name" value="Autotransporte_beta_dom_sf"/>
</dbReference>
<name>A0A1Y6D1S1_9GAMM</name>
<gene>
    <name evidence="4" type="ORF">SAMN02949497_4303</name>
</gene>
<evidence type="ECO:0000256" key="2">
    <source>
        <dbReference type="SAM" id="SignalP"/>
    </source>
</evidence>
<feature type="domain" description="Autotransporter" evidence="3">
    <location>
        <begin position="119"/>
        <end position="400"/>
    </location>
</feature>
<dbReference type="EMBL" id="FXAM01000001">
    <property type="protein sequence ID" value="SMF96889.1"/>
    <property type="molecule type" value="Genomic_DNA"/>
</dbReference>
<dbReference type="Proteomes" id="UP000192923">
    <property type="component" value="Unassembled WGS sequence"/>
</dbReference>
<dbReference type="SMART" id="SM00869">
    <property type="entry name" value="Autotransporter"/>
    <property type="match status" value="1"/>
</dbReference>
<sequence>MRPPRRISPALWLLAATLAPLSAQAQSDPQSLAAALAQACPSAGGDLAARCAELDALGPQALSQALVALSPYQFLPQIAVPLKIWPKQISIRQPPGLDDSAQGEWSSRRKGSGAGDAAGGDEAWGWFAQAKYQGGAYHQAPAQFKADAYTLTLGGDYRFSGNLVSGLAFIYTRQETPMRQNPGHMQTDAYRAAWFGNYDLPEGFYLDWLATYSRHDNQISRNYSFPGFSGKAESAPGNDLYTFALSVGRDWAWGAWSLASYVRTESMNLHIGPYAERDGQGLAYQVGGQSDQSLTVTPGLQLSHALGFAWGVLTPALRFEYEHQFENDNQAIALRLAEAAPGKGYFTLHTGEPDRDYFNLGGSLAATLPGGNVAFLRYEARLGQAHISNDIVEVGIRGVF</sequence>
<keyword evidence="5" id="KW-1185">Reference proteome</keyword>
<evidence type="ECO:0000313" key="5">
    <source>
        <dbReference type="Proteomes" id="UP000192923"/>
    </source>
</evidence>
<dbReference type="GO" id="GO:0019867">
    <property type="term" value="C:outer membrane"/>
    <property type="evidence" value="ECO:0007669"/>
    <property type="project" value="InterPro"/>
</dbReference>
<dbReference type="SUPFAM" id="SSF103515">
    <property type="entry name" value="Autotransporter"/>
    <property type="match status" value="1"/>
</dbReference>
<organism evidence="4 5">
    <name type="scientific">Methylomagnum ishizawai</name>
    <dbReference type="NCBI Taxonomy" id="1760988"/>
    <lineage>
        <taxon>Bacteria</taxon>
        <taxon>Pseudomonadati</taxon>
        <taxon>Pseudomonadota</taxon>
        <taxon>Gammaproteobacteria</taxon>
        <taxon>Methylococcales</taxon>
        <taxon>Methylococcaceae</taxon>
        <taxon>Methylomagnum</taxon>
    </lineage>
</organism>
<evidence type="ECO:0000313" key="4">
    <source>
        <dbReference type="EMBL" id="SMF96889.1"/>
    </source>
</evidence>
<dbReference type="PROSITE" id="PS51208">
    <property type="entry name" value="AUTOTRANSPORTER"/>
    <property type="match status" value="1"/>
</dbReference>
<evidence type="ECO:0000259" key="3">
    <source>
        <dbReference type="PROSITE" id="PS51208"/>
    </source>
</evidence>
<protein>
    <submittedName>
        <fullName evidence="4">Outer membrane autotransporter barrel domain-containing protein</fullName>
    </submittedName>
</protein>
<dbReference type="OrthoDB" id="5699539at2"/>
<dbReference type="NCBIfam" id="TIGR01414">
    <property type="entry name" value="autotrans_barl"/>
    <property type="match status" value="1"/>
</dbReference>
<reference evidence="4 5" key="1">
    <citation type="submission" date="2016-12" db="EMBL/GenBank/DDBJ databases">
        <authorList>
            <person name="Song W.-J."/>
            <person name="Kurnit D.M."/>
        </authorList>
    </citation>
    <scope>NUCLEOTIDE SEQUENCE [LARGE SCALE GENOMIC DNA]</scope>
    <source>
        <strain evidence="4 5">175</strain>
    </source>
</reference>
<dbReference type="RefSeq" id="WP_085215737.1">
    <property type="nucleotide sequence ID" value="NZ_FXAM01000001.1"/>
</dbReference>
<evidence type="ECO:0000256" key="1">
    <source>
        <dbReference type="SAM" id="MobiDB-lite"/>
    </source>
</evidence>